<organism evidence="1 2">
    <name type="scientific">Bradyrhizobium elkanii</name>
    <dbReference type="NCBI Taxonomy" id="29448"/>
    <lineage>
        <taxon>Bacteria</taxon>
        <taxon>Pseudomonadati</taxon>
        <taxon>Pseudomonadota</taxon>
        <taxon>Alphaproteobacteria</taxon>
        <taxon>Hyphomicrobiales</taxon>
        <taxon>Nitrobacteraceae</taxon>
        <taxon>Bradyrhizobium</taxon>
    </lineage>
</organism>
<protein>
    <submittedName>
        <fullName evidence="1">Uncharacterized protein</fullName>
    </submittedName>
</protein>
<proteinExistence type="predicted"/>
<gene>
    <name evidence="1" type="ORF">FDV58_17750</name>
</gene>
<name>A0A4V6CXD3_BRAEL</name>
<reference evidence="1 2" key="1">
    <citation type="submission" date="2019-05" db="EMBL/GenBank/DDBJ databases">
        <title>Draft Genome of Bradyrhizobium elkanii strain SEMIA 938, Used in Commercial Inoculants for Lupinus spp. in Brazil.</title>
        <authorList>
            <person name="Hungria M."/>
            <person name="Delamuta J.R.M."/>
            <person name="Ribeiro R.A."/>
            <person name="Nogueira M.A."/>
        </authorList>
    </citation>
    <scope>NUCLEOTIDE SEQUENCE [LARGE SCALE GENOMIC DNA]</scope>
    <source>
        <strain evidence="1 2">Semia 938</strain>
    </source>
</reference>
<dbReference type="RefSeq" id="WP_137479383.1">
    <property type="nucleotide sequence ID" value="NZ_SZZP01000010.1"/>
</dbReference>
<sequence>MLDVEAGKIDRLVKHAGIGAQLLHLAQVENDVVGVNGLRLHIDGDQADTRHANEIIRPLDLAAQGLGHGQNALVEIDVRRLRRIEPDTARALGGNAVCGILGRNRMALSALRHVPLWRGMQTHANMGVQGAPCRMVVWGLSKAAAGRWVADV</sequence>
<accession>A0A4V6CXD3</accession>
<dbReference type="EMBL" id="SZZP01000010">
    <property type="protein sequence ID" value="TKV80095.1"/>
    <property type="molecule type" value="Genomic_DNA"/>
</dbReference>
<dbReference type="AlphaFoldDB" id="A0A4V6CXD3"/>
<dbReference type="Proteomes" id="UP000305095">
    <property type="component" value="Unassembled WGS sequence"/>
</dbReference>
<comment type="caution">
    <text evidence="1">The sequence shown here is derived from an EMBL/GenBank/DDBJ whole genome shotgun (WGS) entry which is preliminary data.</text>
</comment>
<evidence type="ECO:0000313" key="1">
    <source>
        <dbReference type="EMBL" id="TKV80095.1"/>
    </source>
</evidence>
<evidence type="ECO:0000313" key="2">
    <source>
        <dbReference type="Proteomes" id="UP000305095"/>
    </source>
</evidence>